<evidence type="ECO:0008006" key="5">
    <source>
        <dbReference type="Google" id="ProtNLM"/>
    </source>
</evidence>
<protein>
    <recommendedName>
        <fullName evidence="5">DUF2868 domain-containing protein</fullName>
    </recommendedName>
</protein>
<keyword evidence="4" id="KW-1185">Reference proteome</keyword>
<evidence type="ECO:0000256" key="1">
    <source>
        <dbReference type="SAM" id="MobiDB-lite"/>
    </source>
</evidence>
<comment type="caution">
    <text evidence="3">The sequence shown here is derived from an EMBL/GenBank/DDBJ whole genome shotgun (WGS) entry which is preliminary data.</text>
</comment>
<feature type="transmembrane region" description="Helical" evidence="2">
    <location>
        <begin position="303"/>
        <end position="330"/>
    </location>
</feature>
<keyword evidence="2" id="KW-0812">Transmembrane</keyword>
<keyword evidence="2" id="KW-0472">Membrane</keyword>
<feature type="compositionally biased region" description="Low complexity" evidence="1">
    <location>
        <begin position="40"/>
        <end position="50"/>
    </location>
</feature>
<evidence type="ECO:0000256" key="2">
    <source>
        <dbReference type="SAM" id="Phobius"/>
    </source>
</evidence>
<dbReference type="Proteomes" id="UP000216020">
    <property type="component" value="Unassembled WGS sequence"/>
</dbReference>
<gene>
    <name evidence="3" type="ORF">CAL29_00030</name>
</gene>
<keyword evidence="2" id="KW-1133">Transmembrane helix</keyword>
<feature type="transmembrane region" description="Helical" evidence="2">
    <location>
        <begin position="226"/>
        <end position="251"/>
    </location>
</feature>
<dbReference type="InterPro" id="IPR021296">
    <property type="entry name" value="DUF2868"/>
</dbReference>
<dbReference type="AlphaFoldDB" id="A0A261SI98"/>
<organism evidence="3 4">
    <name type="scientific">Bordetella genomosp. 10</name>
    <dbReference type="NCBI Taxonomy" id="1416804"/>
    <lineage>
        <taxon>Bacteria</taxon>
        <taxon>Pseudomonadati</taxon>
        <taxon>Pseudomonadota</taxon>
        <taxon>Betaproteobacteria</taxon>
        <taxon>Burkholderiales</taxon>
        <taxon>Alcaligenaceae</taxon>
        <taxon>Bordetella</taxon>
    </lineage>
</organism>
<dbReference type="OrthoDB" id="6210861at2"/>
<feature type="compositionally biased region" description="Basic and acidic residues" evidence="1">
    <location>
        <begin position="16"/>
        <end position="25"/>
    </location>
</feature>
<feature type="region of interest" description="Disordered" evidence="1">
    <location>
        <begin position="14"/>
        <end position="50"/>
    </location>
</feature>
<accession>A0A261SI98</accession>
<name>A0A261SI98_9BORD</name>
<dbReference type="Pfam" id="PF11067">
    <property type="entry name" value="DUF2868"/>
    <property type="match status" value="1"/>
</dbReference>
<dbReference type="EMBL" id="NEVM01000001">
    <property type="protein sequence ID" value="OZI36875.1"/>
    <property type="molecule type" value="Genomic_DNA"/>
</dbReference>
<feature type="transmembrane region" description="Helical" evidence="2">
    <location>
        <begin position="150"/>
        <end position="173"/>
    </location>
</feature>
<feature type="transmembrane region" description="Helical" evidence="2">
    <location>
        <begin position="114"/>
        <end position="138"/>
    </location>
</feature>
<evidence type="ECO:0000313" key="3">
    <source>
        <dbReference type="EMBL" id="OZI36875.1"/>
    </source>
</evidence>
<sequence length="514" mass="54500">MPHCATAFASACVEAPGRHGQDQRQPRPPPAEPDRQALNTTETSLSTTSSPLGDLWLAETIRLREEHWGPVDDAQAVRQARLSPEPLPQRILLRARLLGRQTGLDACLAAWRRAAAVGLALLLGLGLLAGIGAALGALGDGARPVNVLHALGALLGLHALTFLFWLAASVFAVPSHAAAQGLARLWLWVSRRLARGPDTALAAQAFSSLLARGGGLRWLFGTVSHLVWLLALTAGLATLLLVLSTASYRFIWATTLLDPQTFVRLTDLLGWLPARLGFPVPDAALVAASDGTRQLPALAQAQWSMWLIGALVTYGILPRLLAWLLSVFMLRRALARLRLDPDMPGYAGLAARLAPIADTLDDDAPPLPQQGPRIGHANAGAVGVAPTLVGLEVAPDLPWPPAALPAGVADGGNLDTREQRRRLLDTLAARPAPRLLIVCDARQTPDRGALALIAELSAAAQATRFWLLGDEDGTDAAPSRAAAWRDQLRAAGVAGEDMLRDAGPALRWLEADHG</sequence>
<evidence type="ECO:0000313" key="4">
    <source>
        <dbReference type="Proteomes" id="UP000216020"/>
    </source>
</evidence>
<reference evidence="4" key="1">
    <citation type="submission" date="2017-05" db="EMBL/GenBank/DDBJ databases">
        <title>Complete and WGS of Bordetella genogroups.</title>
        <authorList>
            <person name="Spilker T."/>
            <person name="Lipuma J."/>
        </authorList>
    </citation>
    <scope>NUCLEOTIDE SEQUENCE [LARGE SCALE GENOMIC DNA]</scope>
    <source>
        <strain evidence="4">AU16122</strain>
    </source>
</reference>
<proteinExistence type="predicted"/>